<feature type="transmembrane region" description="Helical" evidence="5">
    <location>
        <begin position="12"/>
        <end position="33"/>
    </location>
</feature>
<reference evidence="7" key="1">
    <citation type="submission" date="2020-11" db="EMBL/GenBank/DDBJ databases">
        <authorList>
            <consortium name="DOE Joint Genome Institute"/>
            <person name="Ahrendt S."/>
            <person name="Riley R."/>
            <person name="Andreopoulos W."/>
            <person name="Labutti K."/>
            <person name="Pangilinan J."/>
            <person name="Ruiz-Duenas F.J."/>
            <person name="Barrasa J.M."/>
            <person name="Sanchez-Garcia M."/>
            <person name="Camarero S."/>
            <person name="Miyauchi S."/>
            <person name="Serrano A."/>
            <person name="Linde D."/>
            <person name="Babiker R."/>
            <person name="Drula E."/>
            <person name="Ayuso-Fernandez I."/>
            <person name="Pacheco R."/>
            <person name="Padilla G."/>
            <person name="Ferreira P."/>
            <person name="Barriuso J."/>
            <person name="Kellner H."/>
            <person name="Castanera R."/>
            <person name="Alfaro M."/>
            <person name="Ramirez L."/>
            <person name="Pisabarro A.G."/>
            <person name="Kuo A."/>
            <person name="Tritt A."/>
            <person name="Lipzen A."/>
            <person name="He G."/>
            <person name="Yan M."/>
            <person name="Ng V."/>
            <person name="Cullen D."/>
            <person name="Martin F."/>
            <person name="Rosso M.-N."/>
            <person name="Henrissat B."/>
            <person name="Hibbett D."/>
            <person name="Martinez A.T."/>
            <person name="Grigoriev I.V."/>
        </authorList>
    </citation>
    <scope>NUCLEOTIDE SEQUENCE</scope>
    <source>
        <strain evidence="7">MF-IS2</strain>
    </source>
</reference>
<evidence type="ECO:0000256" key="4">
    <source>
        <dbReference type="ARBA" id="ARBA00023136"/>
    </source>
</evidence>
<evidence type="ECO:0000259" key="6">
    <source>
        <dbReference type="Pfam" id="PF01284"/>
    </source>
</evidence>
<evidence type="ECO:0000256" key="5">
    <source>
        <dbReference type="SAM" id="Phobius"/>
    </source>
</evidence>
<comment type="subcellular location">
    <subcellularLocation>
        <location evidence="1">Membrane</location>
        <topology evidence="1">Multi-pass membrane protein</topology>
    </subcellularLocation>
</comment>
<feature type="transmembrane region" description="Helical" evidence="5">
    <location>
        <begin position="128"/>
        <end position="152"/>
    </location>
</feature>
<evidence type="ECO:0000313" key="8">
    <source>
        <dbReference type="Proteomes" id="UP000807342"/>
    </source>
</evidence>
<comment type="caution">
    <text evidence="7">The sequence shown here is derived from an EMBL/GenBank/DDBJ whole genome shotgun (WGS) entry which is preliminary data.</text>
</comment>
<keyword evidence="2 5" id="KW-0812">Transmembrane</keyword>
<name>A0A9P5XGM0_9AGAR</name>
<accession>A0A9P5XGM0</accession>
<evidence type="ECO:0000256" key="1">
    <source>
        <dbReference type="ARBA" id="ARBA00004141"/>
    </source>
</evidence>
<feature type="transmembrane region" description="Helical" evidence="5">
    <location>
        <begin position="87"/>
        <end position="108"/>
    </location>
</feature>
<evidence type="ECO:0000256" key="2">
    <source>
        <dbReference type="ARBA" id="ARBA00022692"/>
    </source>
</evidence>
<proteinExistence type="predicted"/>
<dbReference type="InterPro" id="IPR008253">
    <property type="entry name" value="Marvel"/>
</dbReference>
<evidence type="ECO:0000313" key="7">
    <source>
        <dbReference type="EMBL" id="KAF9449984.1"/>
    </source>
</evidence>
<dbReference type="EMBL" id="MU151115">
    <property type="protein sequence ID" value="KAF9449984.1"/>
    <property type="molecule type" value="Genomic_DNA"/>
</dbReference>
<keyword evidence="4 5" id="KW-0472">Membrane</keyword>
<feature type="transmembrane region" description="Helical" evidence="5">
    <location>
        <begin position="53"/>
        <end position="75"/>
    </location>
</feature>
<dbReference type="OrthoDB" id="2117453at2759"/>
<dbReference type="Pfam" id="PF01284">
    <property type="entry name" value="MARVEL"/>
    <property type="match status" value="1"/>
</dbReference>
<sequence length="170" mass="19001">MGVDSVVRRSYPIFFAFVFCFSVITLAISGWLVARFNSHHNYRSKGERDRVRYFLFVSSWTVLLLPFLMTLFMIARNSIGASVLSHVVFLFVTWVFWLTASAALTEALGGGLNCSTNTLFRYCGQLNALVAFGWINWVFLSFALFVALLLGIRTIKRGDGYGGSLVASPT</sequence>
<gene>
    <name evidence="7" type="ORF">P691DRAFT_508254</name>
</gene>
<feature type="domain" description="MARVEL" evidence="6">
    <location>
        <begin position="15"/>
        <end position="145"/>
    </location>
</feature>
<keyword evidence="8" id="KW-1185">Reference proteome</keyword>
<protein>
    <recommendedName>
        <fullName evidence="6">MARVEL domain-containing protein</fullName>
    </recommendedName>
</protein>
<dbReference type="GO" id="GO:0016020">
    <property type="term" value="C:membrane"/>
    <property type="evidence" value="ECO:0007669"/>
    <property type="project" value="UniProtKB-SubCell"/>
</dbReference>
<dbReference type="Proteomes" id="UP000807342">
    <property type="component" value="Unassembled WGS sequence"/>
</dbReference>
<dbReference type="AlphaFoldDB" id="A0A9P5XGM0"/>
<evidence type="ECO:0000256" key="3">
    <source>
        <dbReference type="ARBA" id="ARBA00022989"/>
    </source>
</evidence>
<organism evidence="7 8">
    <name type="scientific">Macrolepiota fuliginosa MF-IS2</name>
    <dbReference type="NCBI Taxonomy" id="1400762"/>
    <lineage>
        <taxon>Eukaryota</taxon>
        <taxon>Fungi</taxon>
        <taxon>Dikarya</taxon>
        <taxon>Basidiomycota</taxon>
        <taxon>Agaricomycotina</taxon>
        <taxon>Agaricomycetes</taxon>
        <taxon>Agaricomycetidae</taxon>
        <taxon>Agaricales</taxon>
        <taxon>Agaricineae</taxon>
        <taxon>Agaricaceae</taxon>
        <taxon>Macrolepiota</taxon>
    </lineage>
</organism>
<keyword evidence="3 5" id="KW-1133">Transmembrane helix</keyword>